<feature type="transmembrane region" description="Helical" evidence="6">
    <location>
        <begin position="358"/>
        <end position="376"/>
    </location>
</feature>
<name>A0A9D1GRI0_9MOLU</name>
<feature type="transmembrane region" description="Helical" evidence="6">
    <location>
        <begin position="17"/>
        <end position="42"/>
    </location>
</feature>
<feature type="transmembrane region" description="Helical" evidence="6">
    <location>
        <begin position="267"/>
        <end position="287"/>
    </location>
</feature>
<evidence type="ECO:0000256" key="4">
    <source>
        <dbReference type="ARBA" id="ARBA00022989"/>
    </source>
</evidence>
<organism evidence="7 8">
    <name type="scientific">Candidatus Pelethenecus faecipullorum</name>
    <dbReference type="NCBI Taxonomy" id="2840900"/>
    <lineage>
        <taxon>Bacteria</taxon>
        <taxon>Bacillati</taxon>
        <taxon>Mycoplasmatota</taxon>
        <taxon>Mollicutes</taxon>
        <taxon>Candidatus Pelethenecus</taxon>
    </lineage>
</organism>
<evidence type="ECO:0000256" key="3">
    <source>
        <dbReference type="ARBA" id="ARBA00022692"/>
    </source>
</evidence>
<evidence type="ECO:0000313" key="7">
    <source>
        <dbReference type="EMBL" id="HIT49436.1"/>
    </source>
</evidence>
<keyword evidence="5 6" id="KW-0472">Membrane</keyword>
<evidence type="ECO:0000256" key="2">
    <source>
        <dbReference type="ARBA" id="ARBA00022475"/>
    </source>
</evidence>
<feature type="transmembrane region" description="Helical" evidence="6">
    <location>
        <begin position="92"/>
        <end position="113"/>
    </location>
</feature>
<keyword evidence="2" id="KW-1003">Cell membrane</keyword>
<feature type="transmembrane region" description="Helical" evidence="6">
    <location>
        <begin position="133"/>
        <end position="155"/>
    </location>
</feature>
<feature type="transmembrane region" description="Helical" evidence="6">
    <location>
        <begin position="234"/>
        <end position="255"/>
    </location>
</feature>
<evidence type="ECO:0000256" key="1">
    <source>
        <dbReference type="ARBA" id="ARBA00004651"/>
    </source>
</evidence>
<dbReference type="GO" id="GO:0042910">
    <property type="term" value="F:xenobiotic transmembrane transporter activity"/>
    <property type="evidence" value="ECO:0007669"/>
    <property type="project" value="InterPro"/>
</dbReference>
<keyword evidence="3 6" id="KW-0812">Transmembrane</keyword>
<feature type="transmembrane region" description="Helical" evidence="6">
    <location>
        <begin position="48"/>
        <end position="80"/>
    </location>
</feature>
<evidence type="ECO:0000313" key="8">
    <source>
        <dbReference type="Proteomes" id="UP000886758"/>
    </source>
</evidence>
<dbReference type="PANTHER" id="PTHR43823">
    <property type="entry name" value="SPORULATION PROTEIN YKVU"/>
    <property type="match status" value="1"/>
</dbReference>
<dbReference type="Proteomes" id="UP000886758">
    <property type="component" value="Unassembled WGS sequence"/>
</dbReference>
<dbReference type="Pfam" id="PF01554">
    <property type="entry name" value="MatE"/>
    <property type="match status" value="2"/>
</dbReference>
<gene>
    <name evidence="7" type="ORF">IAD46_00240</name>
</gene>
<proteinExistence type="predicted"/>
<feature type="transmembrane region" description="Helical" evidence="6">
    <location>
        <begin position="190"/>
        <end position="213"/>
    </location>
</feature>
<dbReference type="EMBL" id="DVLF01000010">
    <property type="protein sequence ID" value="HIT49436.1"/>
    <property type="molecule type" value="Genomic_DNA"/>
</dbReference>
<protein>
    <submittedName>
        <fullName evidence="7">MATE family efflux transporter</fullName>
    </submittedName>
</protein>
<dbReference type="PANTHER" id="PTHR43823:SF3">
    <property type="entry name" value="MULTIDRUG EXPORT PROTEIN MEPA"/>
    <property type="match status" value="1"/>
</dbReference>
<sequence>MNGNLLDGNIKHLFSKFLLATLGSSMVTCIYAIVDCVCIGQYQGPDGTAALAIVMPLWTILYSIGLLTGIGGATLFGNAIGKGQIEEAKKSFTVSFFITLLIAFISWLLIVLFEDPLLRLFGADEQILPLAKRYLLPIKFVVPFYPFTQFLGAYLRTDNDPVLTSAAVLAGGVFNIFGDIFFTFTLDLGIFGAGLATALGIVITMLVLLIHFFKKNNQLKLVKPTALWHHTKQIIYIGFGAFVLDISIGIITILFNNQLKLYLAPEYLAIFGVIIQISTVVQSNAYAVGQSGQAIISVNYGAKNEKRVRQTLKYAVVTSLILGLFWCLLTLAIPNVFIRLFMKPNDFILNAAPQVMRIYAISYLFLPFNIFTAYYLQSVMKANQAIVLS</sequence>
<feature type="non-terminal residue" evidence="7">
    <location>
        <position position="389"/>
    </location>
</feature>
<comment type="subcellular location">
    <subcellularLocation>
        <location evidence="1">Cell membrane</location>
        <topology evidence="1">Multi-pass membrane protein</topology>
    </subcellularLocation>
</comment>
<reference evidence="7" key="1">
    <citation type="submission" date="2020-10" db="EMBL/GenBank/DDBJ databases">
        <authorList>
            <person name="Gilroy R."/>
        </authorList>
    </citation>
    <scope>NUCLEOTIDE SEQUENCE</scope>
    <source>
        <strain evidence="7">ChiW17-6978</strain>
    </source>
</reference>
<dbReference type="NCBIfam" id="TIGR00797">
    <property type="entry name" value="matE"/>
    <property type="match status" value="1"/>
</dbReference>
<dbReference type="GO" id="GO:0015297">
    <property type="term" value="F:antiporter activity"/>
    <property type="evidence" value="ECO:0007669"/>
    <property type="project" value="InterPro"/>
</dbReference>
<dbReference type="GO" id="GO:0005886">
    <property type="term" value="C:plasma membrane"/>
    <property type="evidence" value="ECO:0007669"/>
    <property type="project" value="UniProtKB-SubCell"/>
</dbReference>
<reference evidence="7" key="2">
    <citation type="journal article" date="2021" name="PeerJ">
        <title>Extensive microbial diversity within the chicken gut microbiome revealed by metagenomics and culture.</title>
        <authorList>
            <person name="Gilroy R."/>
            <person name="Ravi A."/>
            <person name="Getino M."/>
            <person name="Pursley I."/>
            <person name="Horton D.L."/>
            <person name="Alikhan N.F."/>
            <person name="Baker D."/>
            <person name="Gharbi K."/>
            <person name="Hall N."/>
            <person name="Watson M."/>
            <person name="Adriaenssens E.M."/>
            <person name="Foster-Nyarko E."/>
            <person name="Jarju S."/>
            <person name="Secka A."/>
            <person name="Antonio M."/>
            <person name="Oren A."/>
            <person name="Chaudhuri R.R."/>
            <person name="La Ragione R."/>
            <person name="Hildebrand F."/>
            <person name="Pallen M.J."/>
        </authorList>
    </citation>
    <scope>NUCLEOTIDE SEQUENCE</scope>
    <source>
        <strain evidence="7">ChiW17-6978</strain>
    </source>
</reference>
<evidence type="ECO:0000256" key="6">
    <source>
        <dbReference type="SAM" id="Phobius"/>
    </source>
</evidence>
<feature type="transmembrane region" description="Helical" evidence="6">
    <location>
        <begin position="314"/>
        <end position="338"/>
    </location>
</feature>
<comment type="caution">
    <text evidence="7">The sequence shown here is derived from an EMBL/GenBank/DDBJ whole genome shotgun (WGS) entry which is preliminary data.</text>
</comment>
<dbReference type="AlphaFoldDB" id="A0A9D1GRI0"/>
<accession>A0A9D1GRI0</accession>
<dbReference type="InterPro" id="IPR002528">
    <property type="entry name" value="MATE_fam"/>
</dbReference>
<feature type="transmembrane region" description="Helical" evidence="6">
    <location>
        <begin position="162"/>
        <end position="184"/>
    </location>
</feature>
<dbReference type="InterPro" id="IPR051327">
    <property type="entry name" value="MATE_MepA_subfamily"/>
</dbReference>
<evidence type="ECO:0000256" key="5">
    <source>
        <dbReference type="ARBA" id="ARBA00023136"/>
    </source>
</evidence>
<keyword evidence="4 6" id="KW-1133">Transmembrane helix</keyword>